<dbReference type="Gene3D" id="3.30.70.2970">
    <property type="entry name" value="Protein of unknown function (DUF541), domain 2"/>
    <property type="match status" value="1"/>
</dbReference>
<protein>
    <submittedName>
        <fullName evidence="1">Uncharacterized protein</fullName>
    </submittedName>
</protein>
<reference evidence="1" key="1">
    <citation type="submission" date="2018-05" db="EMBL/GenBank/DDBJ databases">
        <authorList>
            <person name="Lanie J.A."/>
            <person name="Ng W.-L."/>
            <person name="Kazmierczak K.M."/>
            <person name="Andrzejewski T.M."/>
            <person name="Davidsen T.M."/>
            <person name="Wayne K.J."/>
            <person name="Tettelin H."/>
            <person name="Glass J.I."/>
            <person name="Rusch D."/>
            <person name="Podicherti R."/>
            <person name="Tsui H.-C.T."/>
            <person name="Winkler M.E."/>
        </authorList>
    </citation>
    <scope>NUCLEOTIDE SEQUENCE</scope>
</reference>
<dbReference type="Pfam" id="PF04402">
    <property type="entry name" value="SIMPL"/>
    <property type="match status" value="1"/>
</dbReference>
<sequence length="68" mass="7095">MLMACSDTSIIVPDNAQSKGPHVSGTGVVKASPDIIRASIGVQTFNEDAETAVAINNEKVNAIFFVFG</sequence>
<evidence type="ECO:0000313" key="1">
    <source>
        <dbReference type="EMBL" id="SVB34957.1"/>
    </source>
</evidence>
<dbReference type="InterPro" id="IPR007497">
    <property type="entry name" value="SIMPL/DUF541"/>
</dbReference>
<dbReference type="EMBL" id="UINC01038239">
    <property type="protein sequence ID" value="SVB34957.1"/>
    <property type="molecule type" value="Genomic_DNA"/>
</dbReference>
<proteinExistence type="predicted"/>
<organism evidence="1">
    <name type="scientific">marine metagenome</name>
    <dbReference type="NCBI Taxonomy" id="408172"/>
    <lineage>
        <taxon>unclassified sequences</taxon>
        <taxon>metagenomes</taxon>
        <taxon>ecological metagenomes</taxon>
    </lineage>
</organism>
<accession>A0A382DBC9</accession>
<gene>
    <name evidence="1" type="ORF">METZ01_LOCUS187811</name>
</gene>
<feature type="non-terminal residue" evidence="1">
    <location>
        <position position="68"/>
    </location>
</feature>
<dbReference type="Gene3D" id="3.30.110.170">
    <property type="entry name" value="Protein of unknown function (DUF541), domain 1"/>
    <property type="match status" value="1"/>
</dbReference>
<dbReference type="AlphaFoldDB" id="A0A382DBC9"/>
<name>A0A382DBC9_9ZZZZ</name>